<sequence>MSLDSDQDKKSNQIILKNNDGVYVLTPSLNKSFKFQTEWPDNSSQPYLFQSLVKDIKKDKDATFKATDKHYVFQTKTNYQSNNNLPFQEIYIDKKTYTPVMVKVLDKDKKSLVEVKFQNFDLDPSFKKKDFVLKDIMTSAVAELPVSKNQDNETDSLTVFFPEFTAGAELAEKQEINLADGKRVIMSYTGEKGFTLIQEKKASQETMSYPKQVDGELVNLGKSIGALSDKSLEWTENGTNYILASEQLTKEELIQVAESVAGKEVK</sequence>
<dbReference type="SUPFAM" id="SSF89392">
    <property type="entry name" value="Prokaryotic lipoproteins and lipoprotein localization factors"/>
    <property type="match status" value="1"/>
</dbReference>
<dbReference type="PANTHER" id="PTHR37507:SF2">
    <property type="entry name" value="SPORULATION PROTEIN YDCC"/>
    <property type="match status" value="1"/>
</dbReference>
<dbReference type="EMBL" id="JAWDIP010000003">
    <property type="protein sequence ID" value="MDY0395462.1"/>
    <property type="molecule type" value="Genomic_DNA"/>
</dbReference>
<dbReference type="Gene3D" id="2.50.20.10">
    <property type="entry name" value="Lipoprotein localisation LolA/LolB/LppX"/>
    <property type="match status" value="1"/>
</dbReference>
<dbReference type="Proteomes" id="UP001281447">
    <property type="component" value="Unassembled WGS sequence"/>
</dbReference>
<dbReference type="PANTHER" id="PTHR37507">
    <property type="entry name" value="SPORULATION PROTEIN YDCC"/>
    <property type="match status" value="1"/>
</dbReference>
<keyword evidence="2" id="KW-1185">Reference proteome</keyword>
<name>A0ABU5C7Z8_9BACI</name>
<evidence type="ECO:0000313" key="1">
    <source>
        <dbReference type="EMBL" id="MDY0395462.1"/>
    </source>
</evidence>
<proteinExistence type="predicted"/>
<keyword evidence="1" id="KW-0449">Lipoprotein</keyword>
<gene>
    <name evidence="1" type="ORF">RWE15_14685</name>
</gene>
<accession>A0ABU5C7Z8</accession>
<protein>
    <submittedName>
        <fullName evidence="1">Outer membrane lipoprotein carrier protein LolA</fullName>
    </submittedName>
</protein>
<dbReference type="InterPro" id="IPR052944">
    <property type="entry name" value="Sporulation_related"/>
</dbReference>
<organism evidence="1 2">
    <name type="scientific">Tigheibacillus halophilus</name>
    <dbReference type="NCBI Taxonomy" id="361280"/>
    <lineage>
        <taxon>Bacteria</taxon>
        <taxon>Bacillati</taxon>
        <taxon>Bacillota</taxon>
        <taxon>Bacilli</taxon>
        <taxon>Bacillales</taxon>
        <taxon>Bacillaceae</taxon>
        <taxon>Tigheibacillus</taxon>
    </lineage>
</organism>
<comment type="caution">
    <text evidence="1">The sequence shown here is derived from an EMBL/GenBank/DDBJ whole genome shotgun (WGS) entry which is preliminary data.</text>
</comment>
<dbReference type="InterPro" id="IPR029046">
    <property type="entry name" value="LolA/LolB/LppX"/>
</dbReference>
<evidence type="ECO:0000313" key="2">
    <source>
        <dbReference type="Proteomes" id="UP001281447"/>
    </source>
</evidence>
<reference evidence="1 2" key="1">
    <citation type="submission" date="2023-10" db="EMBL/GenBank/DDBJ databases">
        <title>Virgibacillus halophilus 5B73C genome.</title>
        <authorList>
            <person name="Miliotis G."/>
            <person name="Sengupta P."/>
            <person name="Hameed A."/>
            <person name="Chuvochina M."/>
            <person name="Mcdonagh F."/>
            <person name="Simpson A.C."/>
            <person name="Singh N.K."/>
            <person name="Rekha P.D."/>
            <person name="Raman K."/>
            <person name="Hugenholtz P."/>
            <person name="Venkateswaran K."/>
        </authorList>
    </citation>
    <scope>NUCLEOTIDE SEQUENCE [LARGE SCALE GENOMIC DNA]</scope>
    <source>
        <strain evidence="1 2">5B73C</strain>
    </source>
</reference>